<feature type="compositionally biased region" description="Polar residues" evidence="3">
    <location>
        <begin position="1152"/>
        <end position="1173"/>
    </location>
</feature>
<feature type="coiled-coil region" evidence="2">
    <location>
        <begin position="157"/>
        <end position="184"/>
    </location>
</feature>
<feature type="region of interest" description="Disordered" evidence="3">
    <location>
        <begin position="920"/>
        <end position="959"/>
    </location>
</feature>
<feature type="region of interest" description="Disordered" evidence="3">
    <location>
        <begin position="1376"/>
        <end position="1427"/>
    </location>
</feature>
<feature type="region of interest" description="Disordered" evidence="3">
    <location>
        <begin position="1270"/>
        <end position="1318"/>
    </location>
</feature>
<feature type="compositionally biased region" description="Basic and acidic residues" evidence="3">
    <location>
        <begin position="1"/>
        <end position="10"/>
    </location>
</feature>
<dbReference type="PROSITE" id="PS50222">
    <property type="entry name" value="EF_HAND_2"/>
    <property type="match status" value="1"/>
</dbReference>
<keyword evidence="6" id="KW-1185">Reference proteome</keyword>
<evidence type="ECO:0000259" key="4">
    <source>
        <dbReference type="PROSITE" id="PS50222"/>
    </source>
</evidence>
<feature type="domain" description="EF-hand" evidence="4">
    <location>
        <begin position="842"/>
        <end position="877"/>
    </location>
</feature>
<dbReference type="EMBL" id="JAEHOE010000190">
    <property type="protein sequence ID" value="KAG2483086.1"/>
    <property type="molecule type" value="Genomic_DNA"/>
</dbReference>
<dbReference type="SMART" id="SM00054">
    <property type="entry name" value="EFh"/>
    <property type="match status" value="1"/>
</dbReference>
<feature type="region of interest" description="Disordered" evidence="3">
    <location>
        <begin position="1114"/>
        <end position="1191"/>
    </location>
</feature>
<dbReference type="PANTHER" id="PTHR34894:SF5">
    <property type="entry name" value="EF-HAND DOMAIN-CONTAINING PROTEIN"/>
    <property type="match status" value="1"/>
</dbReference>
<gene>
    <name evidence="5" type="ORF">HYH03_018026</name>
</gene>
<proteinExistence type="predicted"/>
<sequence>MDVAALREAEATTASLRRSTDLTSPSGPPPFSNSRLKGYSSRVEGLLDPKMALTSSIALTGSGLMDPFPPHPGSPSLQPLSGHASPEPLGAATRLPPGPLPASSPLRHSHPAHPHLPPASASNRPAGPATAWPPPGSSSTGRAAGPGPGSLGAAGSASASAENLAAALAQIQTLKAEIAGVETVLGYLKGSEATTTVMGRKTHKLPSQEQLRARADALATGRASLASRGGGGGGNSVGALSPLRASVNMGSGAAAAAGGGGGGAGSPVRARSAGDGSGGGGGLYDTLAAETKLGRTWRAPRGPQPVGRGEAVILEAALDEALPPGAITSKYGSAAPGGGAVTLAAAMTDPLAAPLWGGGGGGGAGGGGGGGIRKDFEMLDMVQREVARQVAASCAERGRVIEKLADRHSEVFSALAAAARVASESQRLLGEQLAAVSARAQEQASDIASLRSQIATRGAEAEDLREQLADCSTQHEHHVWDTEQELEQLQGQNEILAAEVEHLHVRLSEAVADKDAALTRGLERLEGELAAVTDERDDLGQRIRFLERQLHKLRTEANAAISTCTAEVQTDPVQWQAEEEDFPDDNSDTPSLAEIRARYAAEGYGALSPEERLRLGLPPHREEAPRESKGSKKKRALGHFQGLISSTKPGRVRGLQWTVNAISAIYYDKLTADAIADREGNPRPRLADFCVDWHMTRFGLRNLAELNLLDLIASVRHHYKASVRVRWFGQFTGLVEVGDTVDTTPHLSFYLFMLQQMAAPNSLVALFPDAGGEEGATPPVAIRAVVMPEAVKAIFKYLGDMDGATNFLLRAVDPLTDPDSQTVPLDPLVALLMAEYQKRWERNAAHLHALFRAGDYDDDGYIGYDEFVAIVRQLLPEGPDRAYTKMYGEAMRRLPDSQSLMDADTFVQIARAFGCDRWRIDAGPPLTPPGTGGGTRPPGTPGSGPPGSPARSTSMAFPGALNSPGSVASLAAALAGPGGPRSGKSGSVASNLRRTESVVGLSDPDRALLRVLDGALEGLDPPLDDQIGQLLDRLRLSAAGAEQRAAAAAAALAAVPGLEASSPRRPDSSAAEDVVMINKLEAMHEHFRNVYDQRTDPAAAWLAFRMLLAALATAAGGGGGGARTRTGTSNARSRPGSAKGQAGWVVPKALSRLTTVGQPFRSGTATSANSTRPGTGGGGGVERSAPSSRGSPLTATALMAAAAAAERPDSVASGGAEASAAERPSSGRLRPHSDAVMPGRVTQLSSMIAGVASSGTGSFTTGGGGGGGGGYGGSGGGGGSSSGGGGAGPMPPITHGGGHSAAGGSRSFSQAHSGNTYVPANTSRRAVAPSLSVGGGAPTSAAAAAAAVAAASGPPPGSPQKRGVVFSLAEASAAASASSAAPSAEVSASAAPLPLLPLPPMDGDLGPAPPSGQASAEASMGEPLGSL</sequence>
<feature type="compositionally biased region" description="Pro residues" evidence="3">
    <location>
        <begin position="938"/>
        <end position="948"/>
    </location>
</feature>
<dbReference type="PROSITE" id="PS00018">
    <property type="entry name" value="EF_HAND_1"/>
    <property type="match status" value="1"/>
</dbReference>
<dbReference type="InterPro" id="IPR002048">
    <property type="entry name" value="EF_hand_dom"/>
</dbReference>
<dbReference type="GO" id="GO:0005509">
    <property type="term" value="F:calcium ion binding"/>
    <property type="evidence" value="ECO:0007669"/>
    <property type="project" value="InterPro"/>
</dbReference>
<dbReference type="InterPro" id="IPR018247">
    <property type="entry name" value="EF_Hand_1_Ca_BS"/>
</dbReference>
<protein>
    <recommendedName>
        <fullName evidence="4">EF-hand domain-containing protein</fullName>
    </recommendedName>
</protein>
<evidence type="ECO:0000256" key="3">
    <source>
        <dbReference type="SAM" id="MobiDB-lite"/>
    </source>
</evidence>
<feature type="compositionally biased region" description="Polar residues" evidence="3">
    <location>
        <begin position="1306"/>
        <end position="1318"/>
    </location>
</feature>
<evidence type="ECO:0000313" key="6">
    <source>
        <dbReference type="Proteomes" id="UP000612055"/>
    </source>
</evidence>
<evidence type="ECO:0000256" key="1">
    <source>
        <dbReference type="ARBA" id="ARBA00022837"/>
    </source>
</evidence>
<feature type="region of interest" description="Disordered" evidence="3">
    <location>
        <begin position="1206"/>
        <end position="1234"/>
    </location>
</feature>
<dbReference type="InterPro" id="IPR011992">
    <property type="entry name" value="EF-hand-dom_pair"/>
</dbReference>
<dbReference type="SUPFAM" id="SSF47473">
    <property type="entry name" value="EF-hand"/>
    <property type="match status" value="1"/>
</dbReference>
<feature type="region of interest" description="Disordered" evidence="3">
    <location>
        <begin position="1"/>
        <end position="38"/>
    </location>
</feature>
<dbReference type="Proteomes" id="UP000612055">
    <property type="component" value="Unassembled WGS sequence"/>
</dbReference>
<dbReference type="OrthoDB" id="540674at2759"/>
<reference evidence="5" key="1">
    <citation type="journal article" date="2020" name="bioRxiv">
        <title>Comparative genomics of Chlamydomonas.</title>
        <authorList>
            <person name="Craig R.J."/>
            <person name="Hasan A.R."/>
            <person name="Ness R.W."/>
            <person name="Keightley P.D."/>
        </authorList>
    </citation>
    <scope>NUCLEOTIDE SEQUENCE</scope>
    <source>
        <strain evidence="5">CCAP 11/70</strain>
    </source>
</reference>
<feature type="compositionally biased region" description="Low complexity" evidence="3">
    <location>
        <begin position="118"/>
        <end position="130"/>
    </location>
</feature>
<organism evidence="5 6">
    <name type="scientific">Edaphochlamys debaryana</name>
    <dbReference type="NCBI Taxonomy" id="47281"/>
    <lineage>
        <taxon>Eukaryota</taxon>
        <taxon>Viridiplantae</taxon>
        <taxon>Chlorophyta</taxon>
        <taxon>core chlorophytes</taxon>
        <taxon>Chlorophyceae</taxon>
        <taxon>CS clade</taxon>
        <taxon>Chlamydomonadales</taxon>
        <taxon>Chlamydomonadales incertae sedis</taxon>
        <taxon>Edaphochlamys</taxon>
    </lineage>
</organism>
<accession>A0A836BNB7</accession>
<feature type="compositionally biased region" description="Gly residues" evidence="3">
    <location>
        <begin position="1270"/>
        <end position="1288"/>
    </location>
</feature>
<feature type="compositionally biased region" description="Low complexity" evidence="3">
    <location>
        <begin position="1376"/>
        <end position="1393"/>
    </location>
</feature>
<feature type="coiled-coil region" evidence="2">
    <location>
        <begin position="479"/>
        <end position="563"/>
    </location>
</feature>
<dbReference type="PANTHER" id="PTHR34894">
    <property type="entry name" value="SAM-DEPENDENT METHYLTRANSFERASE RSMI, CONSERVED SITE"/>
    <property type="match status" value="1"/>
</dbReference>
<feature type="region of interest" description="Disordered" evidence="3">
    <location>
        <begin position="60"/>
        <end position="156"/>
    </location>
</feature>
<feature type="compositionally biased region" description="Low complexity" evidence="3">
    <location>
        <begin position="1206"/>
        <end position="1228"/>
    </location>
</feature>
<evidence type="ECO:0000313" key="5">
    <source>
        <dbReference type="EMBL" id="KAG2483086.1"/>
    </source>
</evidence>
<keyword evidence="2" id="KW-0175">Coiled coil</keyword>
<name>A0A836BNB7_9CHLO</name>
<evidence type="ECO:0000256" key="2">
    <source>
        <dbReference type="SAM" id="Coils"/>
    </source>
</evidence>
<keyword evidence="1" id="KW-0106">Calcium</keyword>
<comment type="caution">
    <text evidence="5">The sequence shown here is derived from an EMBL/GenBank/DDBJ whole genome shotgun (WGS) entry which is preliminary data.</text>
</comment>
<feature type="compositionally biased region" description="Polar residues" evidence="3">
    <location>
        <begin position="12"/>
        <end position="25"/>
    </location>
</feature>
<feature type="compositionally biased region" description="Low complexity" evidence="3">
    <location>
        <begin position="1123"/>
        <end position="1132"/>
    </location>
</feature>
<feature type="region of interest" description="Disordered" evidence="3">
    <location>
        <begin position="252"/>
        <end position="281"/>
    </location>
</feature>